<evidence type="ECO:0000313" key="6">
    <source>
        <dbReference type="EMBL" id="GKT28772.1"/>
    </source>
</evidence>
<sequence>MESKKLVFFSLGLLIFGAFNTIDCDIEFSMSAAGRDGVITGMDTKPFVFWTFVMFFGMSLSSITWSIEARSAKKKSSTAVELSEHRIEDVVPDNTVSTNNNKSWHLIVLSTLFNMLGSCCINCGFALGVPPSVFQFLCGSVIIFSALCSTVFLRKKPKGFQWYAIVVAIIGLGLVAITNAMNSKSSSSNAIVKTQIFAMGLVVLGQVFYACEFGTEEKLLKTTNATVYQVVASEGLLGILMTVVILAPLCWFINGTDNGHIEDVFETFIMIKNNPLILLPTFGFAFSIFFYTICGQHVTKLSSCVHRTLIEALRSVVVWVVSIIEGYTLNNDKLGEKLTWWSLLEVIGFVLITYGTFIYYQVIKHEKMFNYQEDQTTADDEAKADIEPDERDSLDSVKVSQIITKLPCCVDMGKEMEGVA</sequence>
<feature type="transmembrane region" description="Helical" evidence="5">
    <location>
        <begin position="231"/>
        <end position="254"/>
    </location>
</feature>
<feature type="transmembrane region" description="Helical" evidence="5">
    <location>
        <begin position="341"/>
        <end position="360"/>
    </location>
</feature>
<accession>A0ABQ5K879</accession>
<proteinExistence type="predicted"/>
<keyword evidence="2 5" id="KW-0812">Transmembrane</keyword>
<keyword evidence="3 5" id="KW-1133">Transmembrane helix</keyword>
<evidence type="ECO:0000256" key="5">
    <source>
        <dbReference type="SAM" id="Phobius"/>
    </source>
</evidence>
<dbReference type="InterPro" id="IPR037185">
    <property type="entry name" value="EmrE-like"/>
</dbReference>
<dbReference type="PANTHER" id="PTHR13146:SF6">
    <property type="entry name" value="THH1_TOM1_TOM3 DOMAIN-CONTAINING PROTEIN"/>
    <property type="match status" value="1"/>
</dbReference>
<feature type="transmembrane region" description="Helical" evidence="5">
    <location>
        <begin position="274"/>
        <end position="291"/>
    </location>
</feature>
<dbReference type="Pfam" id="PF04142">
    <property type="entry name" value="Nuc_sug_transp"/>
    <property type="match status" value="1"/>
</dbReference>
<feature type="transmembrane region" description="Helical" evidence="5">
    <location>
        <begin position="133"/>
        <end position="153"/>
    </location>
</feature>
<evidence type="ECO:0000256" key="1">
    <source>
        <dbReference type="ARBA" id="ARBA00004141"/>
    </source>
</evidence>
<keyword evidence="7" id="KW-1185">Reference proteome</keyword>
<evidence type="ECO:0000256" key="3">
    <source>
        <dbReference type="ARBA" id="ARBA00022989"/>
    </source>
</evidence>
<gene>
    <name evidence="6" type="ORF">ADUPG1_000853</name>
</gene>
<dbReference type="SUPFAM" id="SSF103481">
    <property type="entry name" value="Multidrug resistance efflux transporter EmrE"/>
    <property type="match status" value="1"/>
</dbReference>
<evidence type="ECO:0000313" key="7">
    <source>
        <dbReference type="Proteomes" id="UP001057375"/>
    </source>
</evidence>
<feature type="transmembrane region" description="Helical" evidence="5">
    <location>
        <begin position="106"/>
        <end position="127"/>
    </location>
</feature>
<feature type="transmembrane region" description="Helical" evidence="5">
    <location>
        <begin position="312"/>
        <end position="329"/>
    </location>
</feature>
<comment type="subcellular location">
    <subcellularLocation>
        <location evidence="1">Membrane</location>
        <topology evidence="1">Multi-pass membrane protein</topology>
    </subcellularLocation>
</comment>
<dbReference type="PANTHER" id="PTHR13146">
    <property type="match status" value="1"/>
</dbReference>
<feature type="transmembrane region" description="Helical" evidence="5">
    <location>
        <begin position="48"/>
        <end position="67"/>
    </location>
</feature>
<organism evidence="6 7">
    <name type="scientific">Aduncisulcus paluster</name>
    <dbReference type="NCBI Taxonomy" id="2918883"/>
    <lineage>
        <taxon>Eukaryota</taxon>
        <taxon>Metamonada</taxon>
        <taxon>Carpediemonas-like organisms</taxon>
        <taxon>Aduncisulcus</taxon>
    </lineage>
</organism>
<feature type="transmembrane region" description="Helical" evidence="5">
    <location>
        <begin position="190"/>
        <end position="211"/>
    </location>
</feature>
<dbReference type="EMBL" id="BQXS01000473">
    <property type="protein sequence ID" value="GKT28772.1"/>
    <property type="molecule type" value="Genomic_DNA"/>
</dbReference>
<dbReference type="InterPro" id="IPR007271">
    <property type="entry name" value="Nuc_sug_transpt"/>
</dbReference>
<name>A0ABQ5K879_9EUKA</name>
<dbReference type="Proteomes" id="UP001057375">
    <property type="component" value="Unassembled WGS sequence"/>
</dbReference>
<evidence type="ECO:0000256" key="4">
    <source>
        <dbReference type="ARBA" id="ARBA00023136"/>
    </source>
</evidence>
<protein>
    <submittedName>
        <fullName evidence="6">Nucleotide-sugar transporter like protein</fullName>
    </submittedName>
</protein>
<feature type="transmembrane region" description="Helical" evidence="5">
    <location>
        <begin position="160"/>
        <end position="178"/>
    </location>
</feature>
<reference evidence="6" key="1">
    <citation type="submission" date="2022-03" db="EMBL/GenBank/DDBJ databases">
        <title>Draft genome sequence of Aduncisulcus paluster, a free-living microaerophilic Fornicata.</title>
        <authorList>
            <person name="Yuyama I."/>
            <person name="Kume K."/>
            <person name="Tamura T."/>
            <person name="Inagaki Y."/>
            <person name="Hashimoto T."/>
        </authorList>
    </citation>
    <scope>NUCLEOTIDE SEQUENCE</scope>
    <source>
        <strain evidence="6">NY0171</strain>
    </source>
</reference>
<keyword evidence="4 5" id="KW-0472">Membrane</keyword>
<comment type="caution">
    <text evidence="6">The sequence shown here is derived from an EMBL/GenBank/DDBJ whole genome shotgun (WGS) entry which is preliminary data.</text>
</comment>
<evidence type="ECO:0000256" key="2">
    <source>
        <dbReference type="ARBA" id="ARBA00022692"/>
    </source>
</evidence>